<dbReference type="InterPro" id="IPR051831">
    <property type="entry name" value="Bromodomain_contain_prot"/>
</dbReference>
<name>A0A1D1Z483_9ARAE</name>
<evidence type="ECO:0000259" key="4">
    <source>
        <dbReference type="PROSITE" id="PS50014"/>
    </source>
</evidence>
<feature type="region of interest" description="Disordered" evidence="3">
    <location>
        <begin position="248"/>
        <end position="294"/>
    </location>
</feature>
<dbReference type="AlphaFoldDB" id="A0A1D1Z483"/>
<keyword evidence="1 2" id="KW-0103">Bromodomain</keyword>
<dbReference type="Gene3D" id="1.20.920.10">
    <property type="entry name" value="Bromodomain-like"/>
    <property type="match status" value="1"/>
</dbReference>
<feature type="region of interest" description="Disordered" evidence="3">
    <location>
        <begin position="1"/>
        <end position="148"/>
    </location>
</feature>
<evidence type="ECO:0000313" key="5">
    <source>
        <dbReference type="EMBL" id="JAT61674.1"/>
    </source>
</evidence>
<evidence type="ECO:0000256" key="2">
    <source>
        <dbReference type="PROSITE-ProRule" id="PRU00035"/>
    </source>
</evidence>
<organism evidence="5">
    <name type="scientific">Anthurium amnicola</name>
    <dbReference type="NCBI Taxonomy" id="1678845"/>
    <lineage>
        <taxon>Eukaryota</taxon>
        <taxon>Viridiplantae</taxon>
        <taxon>Streptophyta</taxon>
        <taxon>Embryophyta</taxon>
        <taxon>Tracheophyta</taxon>
        <taxon>Spermatophyta</taxon>
        <taxon>Magnoliopsida</taxon>
        <taxon>Liliopsida</taxon>
        <taxon>Araceae</taxon>
        <taxon>Pothoideae</taxon>
        <taxon>Potheae</taxon>
        <taxon>Anthurium</taxon>
    </lineage>
</organism>
<reference evidence="5" key="1">
    <citation type="submission" date="2015-07" db="EMBL/GenBank/DDBJ databases">
        <title>Transcriptome Assembly of Anthurium amnicola.</title>
        <authorList>
            <person name="Suzuki J."/>
        </authorList>
    </citation>
    <scope>NUCLEOTIDE SEQUENCE</scope>
</reference>
<dbReference type="PANTHER" id="PTHR22881">
    <property type="entry name" value="BROMODOMAIN CONTAINING PROTEIN"/>
    <property type="match status" value="1"/>
</dbReference>
<feature type="compositionally biased region" description="Acidic residues" evidence="3">
    <location>
        <begin position="43"/>
        <end position="53"/>
    </location>
</feature>
<dbReference type="InterPro" id="IPR001487">
    <property type="entry name" value="Bromodomain"/>
</dbReference>
<dbReference type="InterPro" id="IPR036427">
    <property type="entry name" value="Bromodomain-like_sf"/>
</dbReference>
<evidence type="ECO:0000256" key="1">
    <source>
        <dbReference type="ARBA" id="ARBA00023117"/>
    </source>
</evidence>
<dbReference type="InterPro" id="IPR018359">
    <property type="entry name" value="Bromodomain_CS"/>
</dbReference>
<dbReference type="PRINTS" id="PR00503">
    <property type="entry name" value="BROMODOMAIN"/>
</dbReference>
<dbReference type="EMBL" id="GDJX01006262">
    <property type="protein sequence ID" value="JAT61674.1"/>
    <property type="molecule type" value="Transcribed_RNA"/>
</dbReference>
<feature type="region of interest" description="Disordered" evidence="3">
    <location>
        <begin position="510"/>
        <end position="531"/>
    </location>
</feature>
<feature type="non-terminal residue" evidence="5">
    <location>
        <position position="1"/>
    </location>
</feature>
<dbReference type="PROSITE" id="PS00633">
    <property type="entry name" value="BROMODOMAIN_1"/>
    <property type="match status" value="1"/>
</dbReference>
<proteinExistence type="predicted"/>
<dbReference type="PANTHER" id="PTHR22881:SF27">
    <property type="entry name" value="BROMODOMAIN CONTAINING 7_9"/>
    <property type="match status" value="1"/>
</dbReference>
<dbReference type="SMART" id="SM00297">
    <property type="entry name" value="BROMO"/>
    <property type="match status" value="1"/>
</dbReference>
<feature type="domain" description="Bromo" evidence="4">
    <location>
        <begin position="161"/>
        <end position="231"/>
    </location>
</feature>
<feature type="region of interest" description="Disordered" evidence="3">
    <location>
        <begin position="683"/>
        <end position="705"/>
    </location>
</feature>
<protein>
    <submittedName>
        <fullName evidence="5">Bromodomain and PHD finger-containing protein 3</fullName>
    </submittedName>
</protein>
<dbReference type="Pfam" id="PF00439">
    <property type="entry name" value="Bromodomain"/>
    <property type="match status" value="1"/>
</dbReference>
<sequence>QQQQQQQKAKRNPNPSPNPYLRFPPDATPSRRAARRNRSPEVGGEDAEEEEEEARGKRREKKLKLVLRLQQSDGDARSGGSHRDLSGSDACGSESDGEGGGSLKKRRIDAIGGDVPGQEKTERNNHASKATDPLQVGPSDSGSTTPLPDEKLLLFVLDRLQKKDTYGVFSEPVDPDELPDYREVVEHPMDFSTVRKRLSSGYYANLEMFEKDVFLICSNAMRYNAPDTIYFRQARSIQELANKNFENLRQESSEDDEPEPKVARRGRPPSKNMAKKAVGRPPTDRASSDFSSGATLANAGDNTLWSNSSRDLTRKGFSLDKLGSADPSARVNHGMRNSESYNWIAEKSDRNEESGSMKGILMRSGKKVFVLDENRRSTYRQSPLSTCWHESSVLSAFDGEKRLLVPIGIHIEHAYARSLARFAANLGPIGWDIAAKQIEKVLPPGTKFGHGWVGDSHVTQQYQPPLQSASPPRPLSRPATALPKADVVTERLGSPSIGVAVEGGHSVQMTTSASSAISSRSSNPTGGAESARLLNSESSFGTASGSNDGGIVGMQPKTPFQLHQKMTIHPAVNGLSSNTSFGSDLSQVGKMARPARLTANFVSEVPMTHSRVLDIVSRGDNSFSYPGNASHVETGRLKPGNSGAVCVSSLPDSYLDLHGSWRGLSLKPKLDSASPPDLNIRFQSAGSPPSGVMVDSQQPDLALQL</sequence>
<feature type="compositionally biased region" description="Basic residues" evidence="3">
    <location>
        <begin position="263"/>
        <end position="278"/>
    </location>
</feature>
<gene>
    <name evidence="5" type="primary">BRPF3_9</name>
    <name evidence="5" type="ORF">g.115475</name>
</gene>
<dbReference type="PROSITE" id="PS50014">
    <property type="entry name" value="BROMODOMAIN_2"/>
    <property type="match status" value="1"/>
</dbReference>
<dbReference type="CDD" id="cd04369">
    <property type="entry name" value="Bromodomain"/>
    <property type="match status" value="1"/>
</dbReference>
<accession>A0A1D1Z483</accession>
<dbReference type="SUPFAM" id="SSF47370">
    <property type="entry name" value="Bromodomain"/>
    <property type="match status" value="1"/>
</dbReference>
<feature type="compositionally biased region" description="Low complexity" evidence="3">
    <location>
        <begin position="512"/>
        <end position="522"/>
    </location>
</feature>
<evidence type="ECO:0000256" key="3">
    <source>
        <dbReference type="SAM" id="MobiDB-lite"/>
    </source>
</evidence>
<feature type="compositionally biased region" description="Basic residues" evidence="3">
    <location>
        <begin position="56"/>
        <end position="65"/>
    </location>
</feature>